<dbReference type="PROSITE" id="PS50088">
    <property type="entry name" value="ANK_REPEAT"/>
    <property type="match status" value="4"/>
</dbReference>
<sequence>MTTKQVTAVHMAAVAAAALRLDKRLAAVIEAGDIDVKTCKRVFSGIKADNLASVLNKARPPQGKTLLHTVAGLGKTEVVDWLIKQSVDVNIKDKTFRTALFDAVESKNNGLETITLLLAAGSDPSSIDKDGMTAIEVALQLDDIKLEVVRLLAEKDSQALLRMIACCESDSDLPDYQVKQVFKLIEVGVDVNIPRSGGERDGETPLILAARIGCLPIIKRLVESGANDELVTIDGEEETAIHCAARTGWDDCVKYLLKKGGSKPALNKKCGGYTLLHLAARDGNRDLVEFLIEEGADPMPLTKNGDAAIHLACMECHDIVAVILLECMMEKSTLPTAINPSLVRSLLWAAVSYWCNRTVERLLPIISRGGVLKKLLSEERLDLQRTIGYEAVQRGSLKITRLLLGYGASFEGTDKKGNTAIHHLAIHGEDDILLELLEKYPHMRSRCNDRNNDTETPMELAIMRNYREFVKALLQTENPKWSVPTDSDIEKWTILHWVTYYGKLDLAIWIIAQYTREILPVIDPKGKLYEIALKYHPGDIELQECVRLPEIKKSEPELATILELRHPILDNYKAKPICEEALAYLYDVYSDKAIQFPGRSLYDVIYGFGPEKVMSAFTSAQGIKKESPLQFRWIHLPANNINWLKDLVQRIYYDKASNSGSDILESVYKQRHDQIQRLIERHLSKRSGPNPADPVFQVHADSGHGRKTLNSASLLPGEAGTGNSVIISMPYLSLCTVENYKELQKMRSGIWIQEQGPQEEYLHQILNHKRMTNFYVNSKGQPLYTSISLGKFQYGSLPSSHSRNTGQVLFRYQQSRNARVCEGQLLCVVDQFWVCVTDDAFPQSWHKDSMNLYEIICQHFIKGKNEKPQASTAWEMMSLFINVAICETTARRCRIVKQSESVLDAFTSSIWNVNDREIELMYRLTEHTILSDEILLNISAASMITIGQEIRLLREVRDIKEELSIIQELLQKQKQLLKMVSGFLGSGISGDPNASPGAMSIGLINQ</sequence>
<dbReference type="Pfam" id="PF12796">
    <property type="entry name" value="Ank_2"/>
    <property type="match status" value="4"/>
</dbReference>
<organism evidence="5 6">
    <name type="scientific">Orbilia blumenaviensis</name>
    <dbReference type="NCBI Taxonomy" id="1796055"/>
    <lineage>
        <taxon>Eukaryota</taxon>
        <taxon>Fungi</taxon>
        <taxon>Dikarya</taxon>
        <taxon>Ascomycota</taxon>
        <taxon>Pezizomycotina</taxon>
        <taxon>Orbiliomycetes</taxon>
        <taxon>Orbiliales</taxon>
        <taxon>Orbiliaceae</taxon>
        <taxon>Orbilia</taxon>
    </lineage>
</organism>
<dbReference type="EC" id="2.3.1.225" evidence="1"/>
<dbReference type="GO" id="GO:0019706">
    <property type="term" value="F:protein-cysteine S-palmitoyltransferase activity"/>
    <property type="evidence" value="ECO:0007669"/>
    <property type="project" value="UniProtKB-EC"/>
</dbReference>
<keyword evidence="3 4" id="KW-0040">ANK repeat</keyword>
<dbReference type="InterPro" id="IPR002110">
    <property type="entry name" value="Ankyrin_rpt"/>
</dbReference>
<dbReference type="InterPro" id="IPR036770">
    <property type="entry name" value="Ankyrin_rpt-contain_sf"/>
</dbReference>
<feature type="repeat" description="ANK" evidence="4">
    <location>
        <begin position="271"/>
        <end position="303"/>
    </location>
</feature>
<proteinExistence type="predicted"/>
<dbReference type="EMBL" id="JAVHNS010000017">
    <property type="protein sequence ID" value="KAK6332498.1"/>
    <property type="molecule type" value="Genomic_DNA"/>
</dbReference>
<keyword evidence="2" id="KW-0677">Repeat</keyword>
<dbReference type="Gene3D" id="1.25.40.20">
    <property type="entry name" value="Ankyrin repeat-containing domain"/>
    <property type="match status" value="3"/>
</dbReference>
<dbReference type="AlphaFoldDB" id="A0AAV9TZV5"/>
<feature type="repeat" description="ANK" evidence="4">
    <location>
        <begin position="62"/>
        <end position="94"/>
    </location>
</feature>
<evidence type="ECO:0000256" key="4">
    <source>
        <dbReference type="PROSITE-ProRule" id="PRU00023"/>
    </source>
</evidence>
<dbReference type="PANTHER" id="PTHR24161">
    <property type="entry name" value="ANK_REP_REGION DOMAIN-CONTAINING PROTEIN-RELATED"/>
    <property type="match status" value="1"/>
</dbReference>
<reference evidence="5 6" key="1">
    <citation type="submission" date="2019-10" db="EMBL/GenBank/DDBJ databases">
        <authorList>
            <person name="Palmer J.M."/>
        </authorList>
    </citation>
    <scope>NUCLEOTIDE SEQUENCE [LARGE SCALE GENOMIC DNA]</scope>
    <source>
        <strain evidence="5 6">TWF730</strain>
    </source>
</reference>
<evidence type="ECO:0000256" key="1">
    <source>
        <dbReference type="ARBA" id="ARBA00012210"/>
    </source>
</evidence>
<keyword evidence="6" id="KW-1185">Reference proteome</keyword>
<comment type="caution">
    <text evidence="5">The sequence shown here is derived from an EMBL/GenBank/DDBJ whole genome shotgun (WGS) entry which is preliminary data.</text>
</comment>
<accession>A0AAV9TZV5</accession>
<dbReference type="SMART" id="SM00248">
    <property type="entry name" value="ANK"/>
    <property type="match status" value="11"/>
</dbReference>
<feature type="repeat" description="ANK" evidence="4">
    <location>
        <begin position="236"/>
        <end position="268"/>
    </location>
</feature>
<dbReference type="SUPFAM" id="SSF48403">
    <property type="entry name" value="Ankyrin repeat"/>
    <property type="match status" value="1"/>
</dbReference>
<name>A0AAV9TZV5_9PEZI</name>
<evidence type="ECO:0000313" key="5">
    <source>
        <dbReference type="EMBL" id="KAK6332498.1"/>
    </source>
</evidence>
<gene>
    <name evidence="5" type="primary">ANKDD1A</name>
    <name evidence="5" type="ORF">TWF730_004164</name>
</gene>
<dbReference type="PANTHER" id="PTHR24161:SF85">
    <property type="entry name" value="PALMITOYLTRANSFERASE HIP14"/>
    <property type="match status" value="1"/>
</dbReference>
<protein>
    <recommendedName>
        <fullName evidence="1">protein S-acyltransferase</fullName>
        <ecNumber evidence="1">2.3.1.225</ecNumber>
    </recommendedName>
</protein>
<dbReference type="PROSITE" id="PS50297">
    <property type="entry name" value="ANK_REP_REGION"/>
    <property type="match status" value="3"/>
</dbReference>
<dbReference type="Proteomes" id="UP001373714">
    <property type="component" value="Unassembled WGS sequence"/>
</dbReference>
<evidence type="ECO:0000313" key="6">
    <source>
        <dbReference type="Proteomes" id="UP001373714"/>
    </source>
</evidence>
<evidence type="ECO:0000256" key="3">
    <source>
        <dbReference type="ARBA" id="ARBA00023043"/>
    </source>
</evidence>
<evidence type="ECO:0000256" key="2">
    <source>
        <dbReference type="ARBA" id="ARBA00022737"/>
    </source>
</evidence>
<feature type="repeat" description="ANK" evidence="4">
    <location>
        <begin position="201"/>
        <end position="233"/>
    </location>
</feature>